<dbReference type="Proteomes" id="UP000092503">
    <property type="component" value="Unassembled WGS sequence"/>
</dbReference>
<protein>
    <submittedName>
        <fullName evidence="1">DUF2971 domain-containing protein</fullName>
    </submittedName>
</protein>
<evidence type="ECO:0000313" key="4">
    <source>
        <dbReference type="Proteomes" id="UP000239710"/>
    </source>
</evidence>
<evidence type="ECO:0000313" key="3">
    <source>
        <dbReference type="Proteomes" id="UP000092503"/>
    </source>
</evidence>
<dbReference type="EMBL" id="MDCE01000033">
    <property type="protein sequence ID" value="PPV05256.1"/>
    <property type="molecule type" value="Genomic_DNA"/>
</dbReference>
<name>A0A1C3NQU4_9XANT</name>
<organism evidence="2 3">
    <name type="scientific">Xanthomonas bromi</name>
    <dbReference type="NCBI Taxonomy" id="56449"/>
    <lineage>
        <taxon>Bacteria</taxon>
        <taxon>Pseudomonadati</taxon>
        <taxon>Pseudomonadota</taxon>
        <taxon>Gammaproteobacteria</taxon>
        <taxon>Lysobacterales</taxon>
        <taxon>Lysobacteraceae</taxon>
        <taxon>Xanthomonas</taxon>
    </lineage>
</organism>
<proteinExistence type="predicted"/>
<reference evidence="1 4" key="2">
    <citation type="submission" date="2016-08" db="EMBL/GenBank/DDBJ databases">
        <title>Evolution of the type three secretion system and type three effector repertoires in Xanthomonas.</title>
        <authorList>
            <person name="Merda D."/>
            <person name="Briand M."/>
            <person name="Bosis E."/>
            <person name="Rousseau C."/>
            <person name="Portier P."/>
            <person name="Jacques M.-A."/>
            <person name="Fischer-Le Saux M."/>
        </authorList>
    </citation>
    <scope>NUCLEOTIDE SEQUENCE [LARGE SCALE GENOMIC DNA]</scope>
    <source>
        <strain evidence="1 4">CFBP1976</strain>
    </source>
</reference>
<dbReference type="AlphaFoldDB" id="A0A1C3NQU4"/>
<sequence>MIVYHYTNASTLPLILKNKTLRFTRADCLDDAAEVPFASKHIDARFFYVSSWSLKSKEHSGLWHRYGDMSRGVRIGFSKSPFVWSTITEWFGTKSFTHPNGSMRSVPQSYGFMIHAVEAPFEVKTLFGNGHILVPDPSANAEKFGGEISYVDDPEAEASKFSRGDPTSTTLFGRASDIARIKSREWEDQEEYRYVLMAFEGPKLIFAKDPSKYRDAVLKMMQERGAGHSNPPESLYIDIPISDKAIEEMEIILGPKISAADKDAVREALNAFAPAAHVKESAIKIR</sequence>
<keyword evidence="4" id="KW-1185">Reference proteome</keyword>
<reference evidence="2 3" key="1">
    <citation type="submission" date="2016-06" db="EMBL/GenBank/DDBJ databases">
        <authorList>
            <person name="Kjaerup R.B."/>
            <person name="Dalgaard T.S."/>
            <person name="Juul-Madsen H.R."/>
        </authorList>
    </citation>
    <scope>NUCLEOTIDE SEQUENCE [LARGE SCALE GENOMIC DNA]</scope>
    <source>
        <strain evidence="2">LMG947</strain>
    </source>
</reference>
<evidence type="ECO:0000313" key="1">
    <source>
        <dbReference type="EMBL" id="PPV05256.1"/>
    </source>
</evidence>
<accession>A0A1C3NQU4</accession>
<gene>
    <name evidence="2" type="ORF">XBLMG947_3571</name>
    <name evidence="1" type="ORF">XbrCFBP1976_17975</name>
</gene>
<dbReference type="OrthoDB" id="5999923at2"/>
<evidence type="ECO:0000313" key="2">
    <source>
        <dbReference type="EMBL" id="SBV52773.1"/>
    </source>
</evidence>
<dbReference type="RefSeq" id="WP_083993226.1">
    <property type="nucleotide sequence ID" value="NZ_FLTX01000063.1"/>
</dbReference>
<dbReference type="Proteomes" id="UP000239710">
    <property type="component" value="Unassembled WGS sequence"/>
</dbReference>
<dbReference type="EMBL" id="FLTX01000063">
    <property type="protein sequence ID" value="SBV52773.1"/>
    <property type="molecule type" value="Genomic_DNA"/>
</dbReference>